<accession>A0A8B6XAG5</accession>
<dbReference type="EC" id="3.1.-.-" evidence="3"/>
<dbReference type="GO" id="GO:0000731">
    <property type="term" value="P:DNA synthesis involved in DNA repair"/>
    <property type="evidence" value="ECO:0007669"/>
    <property type="project" value="TreeGrafter"/>
</dbReference>
<dbReference type="Gene3D" id="3.40.50.300">
    <property type="entry name" value="P-loop containing nucleotide triphosphate hydrolases"/>
    <property type="match status" value="2"/>
</dbReference>
<dbReference type="AlphaFoldDB" id="A0A8B6XAG5"/>
<dbReference type="PANTHER" id="PTHR32182:SF22">
    <property type="entry name" value="ATP-DEPENDENT ENDONUCLEASE, OLD FAMILY-RELATED"/>
    <property type="match status" value="1"/>
</dbReference>
<proteinExistence type="predicted"/>
<sequence length="573" mass="61582">MAKICHIAIQNFRSIRAMSWVPSSGINCLVGPGDGGKSTILDAIDFCLGARRNTSFGDADFHNLDVTKPIVISVTLSDLPDALLNLDSYGDFLRGFDLASGKVEDEPRHGILTVLTFQLTVEGDLEPVWSLFSERAERDGIERGLAWKDRTALAPARIGNYANSNLSWSRNSVLNRLTDDRADLGPELAIAARQARTSFGDQADKRLADTLTRVTRVAQNLGVPVGASAKALLDAHSVSISDGAIALHNEAGIPLRSLGTGSSRLLVAGLQRESAETASIALVDEVEHGLEPHRLARLLDSLGAKEVASSLQVFMTSHSPVALRELTADQVFVVRKDVERHQVFRVGAQESMQGVLREHAEAFLAKSIVVCEGASEVGFARGLDQYWVNNGQASFFALGGAYVDTKGSNANRCFERGTALLRLGYRVLVLADADKPPTPAVVDAFHAAGGQSVTWRAGRALEDELFLSLPYVAIDKLIAKAIDILGRDLINDHLKSKSAGKIALGDLEGEWLLGEFTPATRRLLANASKGGGWFKSISVFQDVARDIVGPNLAMAEVGFQELICTLGAWTHAG</sequence>
<reference evidence="3" key="1">
    <citation type="journal article" date="2008" name="Genome Biol.">
        <title>The AAA+ superfamily of functionally diverse proteins.</title>
        <authorList>
            <person name="Snider J."/>
            <person name="Thibault G."/>
            <person name="Houry W.A."/>
        </authorList>
    </citation>
    <scope>NUCLEOTIDE SEQUENCE</scope>
</reference>
<protein>
    <submittedName>
        <fullName evidence="3">ATP-dependent nuclease</fullName>
        <ecNumber evidence="3">3.1.-.-</ecNumber>
    </submittedName>
</protein>
<reference evidence="3" key="4">
    <citation type="journal article" date="2023" name="Front. Microbiol.">
        <title>OLD family nuclease function across diverse anti-phage defense systems.</title>
        <authorList>
            <person name="Akritidou K."/>
            <person name="Thurtle-Schmidt B.H."/>
        </authorList>
    </citation>
    <scope>NUCLEOTIDE SEQUENCE</scope>
</reference>
<dbReference type="RefSeq" id="WP_051379115.1">
    <property type="nucleotide sequence ID" value="NZ_KI519499.1"/>
</dbReference>
<evidence type="ECO:0000313" key="2">
    <source>
        <dbReference type="Proteomes" id="UP000675920"/>
    </source>
</evidence>
<evidence type="ECO:0000313" key="3">
    <source>
        <dbReference type="RefSeq" id="WP_051379115.1"/>
    </source>
</evidence>
<dbReference type="InterPro" id="IPR027417">
    <property type="entry name" value="P-loop_NTPase"/>
</dbReference>
<dbReference type="GO" id="GO:0006302">
    <property type="term" value="P:double-strand break repair"/>
    <property type="evidence" value="ECO:0007669"/>
    <property type="project" value="TreeGrafter"/>
</dbReference>
<dbReference type="InterPro" id="IPR003959">
    <property type="entry name" value="ATPase_AAA_core"/>
</dbReference>
<dbReference type="Proteomes" id="UP000675920">
    <property type="component" value="Unplaced"/>
</dbReference>
<dbReference type="SUPFAM" id="SSF52540">
    <property type="entry name" value="P-loop containing nucleoside triphosphate hydrolases"/>
    <property type="match status" value="1"/>
</dbReference>
<dbReference type="GO" id="GO:0005524">
    <property type="term" value="F:ATP binding"/>
    <property type="evidence" value="ECO:0007669"/>
    <property type="project" value="UniProtKB-KW"/>
</dbReference>
<dbReference type="Pfam" id="PF13304">
    <property type="entry name" value="AAA_21"/>
    <property type="match status" value="1"/>
</dbReference>
<evidence type="ECO:0000259" key="1">
    <source>
        <dbReference type="Pfam" id="PF13304"/>
    </source>
</evidence>
<dbReference type="PANTHER" id="PTHR32182">
    <property type="entry name" value="DNA REPLICATION AND REPAIR PROTEIN RECF"/>
    <property type="match status" value="1"/>
</dbReference>
<keyword evidence="2" id="KW-1185">Reference proteome</keyword>
<dbReference type="GO" id="GO:0016887">
    <property type="term" value="F:ATP hydrolysis activity"/>
    <property type="evidence" value="ECO:0007669"/>
    <property type="project" value="InterPro"/>
</dbReference>
<reference evidence="3" key="3">
    <citation type="journal article" date="2020" name="Nucleic Acids Res.">
        <title>The full-length structure of Thermus scotoductus OLD defines the ATP hydrolysis properties and catalytic mechanism of Class 1 OLD family nucleases.</title>
        <authorList>
            <person name="Schiltz C.J."/>
            <person name="Adams M.C."/>
            <person name="Chappie J.S."/>
        </authorList>
    </citation>
    <scope>NUCLEOTIDE SEQUENCE</scope>
</reference>
<organism evidence="2 3">
    <name type="scientific">Derxia gummosa DSM 723</name>
    <dbReference type="NCBI Taxonomy" id="1121388"/>
    <lineage>
        <taxon>Bacteria</taxon>
        <taxon>Pseudomonadati</taxon>
        <taxon>Pseudomonadota</taxon>
        <taxon>Betaproteobacteria</taxon>
        <taxon>Burkholderiales</taxon>
        <taxon>Alcaligenaceae</taxon>
        <taxon>Derxia</taxon>
    </lineage>
</organism>
<feature type="domain" description="ATPase AAA-type core" evidence="1">
    <location>
        <begin position="26"/>
        <end position="323"/>
    </location>
</feature>
<reference evidence="3" key="2">
    <citation type="journal article" date="2019" name="Nucleic Acids Res.">
        <title>Structural characterization of Class 2 OLD family nucleases supports a two-metal catalysis mechanism for cleavage.</title>
        <authorList>
            <person name="Schiltz C.J."/>
            <person name="Lee A."/>
            <person name="Partlow E.A."/>
            <person name="Hosford C.J."/>
            <person name="Chappie J.S."/>
        </authorList>
    </citation>
    <scope>NUCLEOTIDE SEQUENCE</scope>
</reference>
<dbReference type="OrthoDB" id="3322489at2"/>
<reference evidence="3" key="5">
    <citation type="submission" date="2025-08" db="UniProtKB">
        <authorList>
            <consortium name="RefSeq"/>
        </authorList>
    </citation>
    <scope>IDENTIFICATION</scope>
</reference>
<name>A0A8B6XAG5_9BURK</name>